<dbReference type="GO" id="GO:0009423">
    <property type="term" value="P:chorismate biosynthetic process"/>
    <property type="evidence" value="ECO:0007669"/>
    <property type="project" value="TreeGrafter"/>
</dbReference>
<dbReference type="InterPro" id="IPR013785">
    <property type="entry name" value="Aldolase_TIM"/>
</dbReference>
<sequence>MTTALSRPTCTVMATLLAAPWRVADELRVLGRAGGGLEVRADVIGDIDPSTLREYVRGDLVYSLRSTAAGGVFVGGNDQRRRRILNALRRYDLVELEDGRDTSPEMLAAVPPHRRVISWHGRGVDLPALVARFTRMAAAPARHYLLVPHALTAQHAMAPLRLLRLLNRSNVTAFSTGETGVCGRILGPWLGAPMVFGQIGGTSDEVPSVERLLRDYPFPTLPKVDRLYGIIGRSITGSLSPRMHNDAYRVLDHPALFLPITAREFLPAWEAIVTGLGLPFGGATVVAPFKEAALRMADVTTGPAAMAGAANVLVRTENGWRAHTTDPIGVVGALGRAGVKLTGRKAAIVGCGGAGRGAAAGLKRFGVTTVLVNRTVDRGIRAARMLGLDFVPLDRFVPADYSLIVHATPVKDDLLFPVGNLAGDTTVVDLTYGRRPTALVTAARRRHLQVVDGWEVLRIEVARQFRLMTGRSMPHAHSLEHVT</sequence>
<accession>A0A4R2IUP0</accession>
<keyword evidence="2" id="KW-0028">Amino-acid biosynthesis</keyword>
<dbReference type="Pfam" id="PF01487">
    <property type="entry name" value="DHquinase_I"/>
    <property type="match status" value="1"/>
</dbReference>
<gene>
    <name evidence="4" type="ORF">EV192_11830</name>
</gene>
<dbReference type="Proteomes" id="UP000295680">
    <property type="component" value="Unassembled WGS sequence"/>
</dbReference>
<evidence type="ECO:0000256" key="2">
    <source>
        <dbReference type="ARBA" id="ARBA00023141"/>
    </source>
</evidence>
<dbReference type="EMBL" id="SLWS01000018">
    <property type="protein sequence ID" value="TCO46635.1"/>
    <property type="molecule type" value="Genomic_DNA"/>
</dbReference>
<proteinExistence type="predicted"/>
<dbReference type="AlphaFoldDB" id="A0A4R2IUP0"/>
<dbReference type="GO" id="GO:0004764">
    <property type="term" value="F:shikimate 3-dehydrogenase (NADP+) activity"/>
    <property type="evidence" value="ECO:0007669"/>
    <property type="project" value="InterPro"/>
</dbReference>
<comment type="pathway">
    <text evidence="1">Metabolic intermediate biosynthesis; chorismate biosynthesis; chorismate from D-erythrose 4-phosphate and phosphoenolpyruvate: step 4/7.</text>
</comment>
<dbReference type="SUPFAM" id="SSF53223">
    <property type="entry name" value="Aminoacid dehydrogenase-like, N-terminal domain"/>
    <property type="match status" value="1"/>
</dbReference>
<dbReference type="InterPro" id="IPR022893">
    <property type="entry name" value="Shikimate_DH_fam"/>
</dbReference>
<dbReference type="GO" id="GO:0019632">
    <property type="term" value="P:shikimate metabolic process"/>
    <property type="evidence" value="ECO:0007669"/>
    <property type="project" value="TreeGrafter"/>
</dbReference>
<dbReference type="InterPro" id="IPR046346">
    <property type="entry name" value="Aminoacid_DH-like_N_sf"/>
</dbReference>
<keyword evidence="2" id="KW-0057">Aromatic amino acid biosynthesis</keyword>
<evidence type="ECO:0000259" key="3">
    <source>
        <dbReference type="Pfam" id="PF08501"/>
    </source>
</evidence>
<dbReference type="SUPFAM" id="SSF51735">
    <property type="entry name" value="NAD(P)-binding Rossmann-fold domains"/>
    <property type="match status" value="1"/>
</dbReference>
<keyword evidence="5" id="KW-1185">Reference proteome</keyword>
<dbReference type="GO" id="GO:0003855">
    <property type="term" value="F:3-dehydroquinate dehydratase activity"/>
    <property type="evidence" value="ECO:0007669"/>
    <property type="project" value="InterPro"/>
</dbReference>
<dbReference type="PANTHER" id="PTHR21089">
    <property type="entry name" value="SHIKIMATE DEHYDROGENASE"/>
    <property type="match status" value="1"/>
</dbReference>
<evidence type="ECO:0000256" key="1">
    <source>
        <dbReference type="ARBA" id="ARBA00004871"/>
    </source>
</evidence>
<dbReference type="Gene3D" id="3.20.20.70">
    <property type="entry name" value="Aldolase class I"/>
    <property type="match status" value="1"/>
</dbReference>
<dbReference type="OrthoDB" id="3654583at2"/>
<dbReference type="Gene3D" id="3.40.50.720">
    <property type="entry name" value="NAD(P)-binding Rossmann-like Domain"/>
    <property type="match status" value="1"/>
</dbReference>
<protein>
    <submittedName>
        <fullName evidence="4">3-dehydroquinate dehydratase</fullName>
    </submittedName>
</protein>
<organism evidence="4 5">
    <name type="scientific">Actinocrispum wychmicini</name>
    <dbReference type="NCBI Taxonomy" id="1213861"/>
    <lineage>
        <taxon>Bacteria</taxon>
        <taxon>Bacillati</taxon>
        <taxon>Actinomycetota</taxon>
        <taxon>Actinomycetes</taxon>
        <taxon>Pseudonocardiales</taxon>
        <taxon>Pseudonocardiaceae</taxon>
        <taxon>Actinocrispum</taxon>
    </lineage>
</organism>
<dbReference type="InterPro" id="IPR013708">
    <property type="entry name" value="Shikimate_DH-bd_N"/>
</dbReference>
<dbReference type="InterPro" id="IPR036291">
    <property type="entry name" value="NAD(P)-bd_dom_sf"/>
</dbReference>
<feature type="domain" description="Shikimate dehydrogenase substrate binding N-terminal" evidence="3">
    <location>
        <begin position="230"/>
        <end position="313"/>
    </location>
</feature>
<dbReference type="GO" id="GO:0009073">
    <property type="term" value="P:aromatic amino acid family biosynthetic process"/>
    <property type="evidence" value="ECO:0007669"/>
    <property type="project" value="UniProtKB-KW"/>
</dbReference>
<dbReference type="InterPro" id="IPR001381">
    <property type="entry name" value="DHquinase_I"/>
</dbReference>
<dbReference type="Pfam" id="PF08501">
    <property type="entry name" value="Shikimate_dh_N"/>
    <property type="match status" value="1"/>
</dbReference>
<evidence type="ECO:0000313" key="4">
    <source>
        <dbReference type="EMBL" id="TCO46635.1"/>
    </source>
</evidence>
<dbReference type="PANTHER" id="PTHR21089:SF1">
    <property type="entry name" value="BIFUNCTIONAL 3-DEHYDROQUINATE DEHYDRATASE_SHIKIMATE DEHYDROGENASE, CHLOROPLASTIC"/>
    <property type="match status" value="1"/>
</dbReference>
<dbReference type="RefSeq" id="WP_132125766.1">
    <property type="nucleotide sequence ID" value="NZ_SLWS01000018.1"/>
</dbReference>
<dbReference type="Gene3D" id="3.40.50.10860">
    <property type="entry name" value="Leucine Dehydrogenase, chain A, domain 1"/>
    <property type="match status" value="1"/>
</dbReference>
<reference evidence="4 5" key="1">
    <citation type="submission" date="2019-03" db="EMBL/GenBank/DDBJ databases">
        <title>Genomic Encyclopedia of Type Strains, Phase IV (KMG-IV): sequencing the most valuable type-strain genomes for metagenomic binning, comparative biology and taxonomic classification.</title>
        <authorList>
            <person name="Goeker M."/>
        </authorList>
    </citation>
    <scope>NUCLEOTIDE SEQUENCE [LARGE SCALE GENOMIC DNA]</scope>
    <source>
        <strain evidence="4 5">DSM 45934</strain>
    </source>
</reference>
<dbReference type="SUPFAM" id="SSF51569">
    <property type="entry name" value="Aldolase"/>
    <property type="match status" value="1"/>
</dbReference>
<name>A0A4R2IUP0_9PSEU</name>
<comment type="caution">
    <text evidence="4">The sequence shown here is derived from an EMBL/GenBank/DDBJ whole genome shotgun (WGS) entry which is preliminary data.</text>
</comment>
<evidence type="ECO:0000313" key="5">
    <source>
        <dbReference type="Proteomes" id="UP000295680"/>
    </source>
</evidence>